<feature type="domain" description="FAD/NAD(P)-binding" evidence="4">
    <location>
        <begin position="3"/>
        <end position="143"/>
    </location>
</feature>
<evidence type="ECO:0000256" key="1">
    <source>
        <dbReference type="ARBA" id="ARBA00018719"/>
    </source>
</evidence>
<evidence type="ECO:0000259" key="4">
    <source>
        <dbReference type="Pfam" id="PF07992"/>
    </source>
</evidence>
<keyword evidence="6" id="KW-1185">Reference proteome</keyword>
<name>A0A7W6FVE8_9HYPH</name>
<keyword evidence="2" id="KW-0285">Flavoprotein</keyword>
<dbReference type="InterPro" id="IPR023753">
    <property type="entry name" value="FAD/NAD-binding_dom"/>
</dbReference>
<comment type="caution">
    <text evidence="5">The sequence shown here is derived from an EMBL/GenBank/DDBJ whole genome shotgun (WGS) entry which is preliminary data.</text>
</comment>
<dbReference type="InterPro" id="IPR036188">
    <property type="entry name" value="FAD/NAD-bd_sf"/>
</dbReference>
<dbReference type="PRINTS" id="PR00469">
    <property type="entry name" value="PNDRDTASEII"/>
</dbReference>
<feature type="domain" description="FAD/NAD(P)-binding" evidence="4">
    <location>
        <begin position="181"/>
        <end position="283"/>
    </location>
</feature>
<accession>A0A7W6FVE8</accession>
<sequence>MDHDVVVIGGSFAGLSAAMQLARARRTVLVLDTNAPRNRFAATSHGFPGQDGRGPAEIGAALRAELAAYPTVAFASEGAVEARREGDGFAVSLAAGSEITARRLILTYGVRDTLPDLPGLAERWGTSVLHCPYCHGYELDRQPVGVLARNEMAFHPAMLLPDWGPTTLFTQGAFVPIGDQQRALDARGVRVERTPVTALLGPSPVLEAVQLADGRTIPVAGLFVAPLTRPSSDLANRLGCATRDGPTGPYLEVDAMQATTVPGVFAAGDLASPMPNATLAAAAGLMAGTAAHRSLVFDPDLALAA</sequence>
<dbReference type="RefSeq" id="WP_090965424.1">
    <property type="nucleotide sequence ID" value="NZ_FOOA01000018.1"/>
</dbReference>
<evidence type="ECO:0000313" key="5">
    <source>
        <dbReference type="EMBL" id="MBB3937066.1"/>
    </source>
</evidence>
<evidence type="ECO:0000256" key="2">
    <source>
        <dbReference type="ARBA" id="ARBA00022630"/>
    </source>
</evidence>
<reference evidence="5 6" key="1">
    <citation type="submission" date="2020-08" db="EMBL/GenBank/DDBJ databases">
        <title>Genomic Encyclopedia of Type Strains, Phase IV (KMG-IV): sequencing the most valuable type-strain genomes for metagenomic binning, comparative biology and taxonomic classification.</title>
        <authorList>
            <person name="Goeker M."/>
        </authorList>
    </citation>
    <scope>NUCLEOTIDE SEQUENCE [LARGE SCALE GENOMIC DNA]</scope>
    <source>
        <strain evidence="5 6">DSM 25024</strain>
    </source>
</reference>
<evidence type="ECO:0000313" key="6">
    <source>
        <dbReference type="Proteomes" id="UP000531216"/>
    </source>
</evidence>
<dbReference type="EMBL" id="JACIDO010000006">
    <property type="protein sequence ID" value="MBB3937066.1"/>
    <property type="molecule type" value="Genomic_DNA"/>
</dbReference>
<dbReference type="InterPro" id="IPR050097">
    <property type="entry name" value="Ferredoxin-NADP_redctase_2"/>
</dbReference>
<dbReference type="OrthoDB" id="9786503at2"/>
<protein>
    <recommendedName>
        <fullName evidence="1">Thioredoxin reductase</fullName>
    </recommendedName>
</protein>
<dbReference type="AlphaFoldDB" id="A0A7W6FVE8"/>
<organism evidence="5 6">
    <name type="scientific">Aureimonas phyllosphaerae</name>
    <dbReference type="NCBI Taxonomy" id="1166078"/>
    <lineage>
        <taxon>Bacteria</taxon>
        <taxon>Pseudomonadati</taxon>
        <taxon>Pseudomonadota</taxon>
        <taxon>Alphaproteobacteria</taxon>
        <taxon>Hyphomicrobiales</taxon>
        <taxon>Aurantimonadaceae</taxon>
        <taxon>Aureimonas</taxon>
    </lineage>
</organism>
<dbReference type="Gene3D" id="3.50.50.60">
    <property type="entry name" value="FAD/NAD(P)-binding domain"/>
    <property type="match status" value="2"/>
</dbReference>
<gene>
    <name evidence="5" type="ORF">GGR05_003231</name>
</gene>
<dbReference type="GO" id="GO:0016491">
    <property type="term" value="F:oxidoreductase activity"/>
    <property type="evidence" value="ECO:0007669"/>
    <property type="project" value="UniProtKB-KW"/>
</dbReference>
<evidence type="ECO:0000256" key="3">
    <source>
        <dbReference type="ARBA" id="ARBA00023002"/>
    </source>
</evidence>
<dbReference type="PANTHER" id="PTHR48105">
    <property type="entry name" value="THIOREDOXIN REDUCTASE 1-RELATED-RELATED"/>
    <property type="match status" value="1"/>
</dbReference>
<dbReference type="SUPFAM" id="SSF51905">
    <property type="entry name" value="FAD/NAD(P)-binding domain"/>
    <property type="match status" value="1"/>
</dbReference>
<keyword evidence="3 5" id="KW-0560">Oxidoreductase</keyword>
<dbReference type="Pfam" id="PF07992">
    <property type="entry name" value="Pyr_redox_2"/>
    <property type="match status" value="2"/>
</dbReference>
<proteinExistence type="predicted"/>
<dbReference type="Proteomes" id="UP000531216">
    <property type="component" value="Unassembled WGS sequence"/>
</dbReference>
<dbReference type="PRINTS" id="PR00368">
    <property type="entry name" value="FADPNR"/>
</dbReference>